<dbReference type="InterPro" id="IPR050447">
    <property type="entry name" value="Erg6_SMT_methyltransf"/>
</dbReference>
<evidence type="ECO:0000313" key="3">
    <source>
        <dbReference type="Proteomes" id="UP000324194"/>
    </source>
</evidence>
<dbReference type="PANTHER" id="PTHR44068:SF11">
    <property type="entry name" value="GERANYL DIPHOSPHATE 2-C-METHYLTRANSFERASE"/>
    <property type="match status" value="1"/>
</dbReference>
<dbReference type="Proteomes" id="UP000324194">
    <property type="component" value="Chromosome 1"/>
</dbReference>
<dbReference type="EMBL" id="LR699119">
    <property type="protein sequence ID" value="VVC74934.1"/>
    <property type="molecule type" value="Genomic_DNA"/>
</dbReference>
<dbReference type="OrthoDB" id="529208at2"/>
<dbReference type="KEGG" id="asip:AQUSIP_02080"/>
<dbReference type="PANTHER" id="PTHR44068">
    <property type="entry name" value="ZGC:194242"/>
    <property type="match status" value="1"/>
</dbReference>
<dbReference type="InterPro" id="IPR029063">
    <property type="entry name" value="SAM-dependent_MTases_sf"/>
</dbReference>
<evidence type="ECO:0000259" key="1">
    <source>
        <dbReference type="Pfam" id="PF13847"/>
    </source>
</evidence>
<dbReference type="SUPFAM" id="SSF53335">
    <property type="entry name" value="S-adenosyl-L-methionine-dependent methyltransferases"/>
    <property type="match status" value="1"/>
</dbReference>
<keyword evidence="2" id="KW-0489">Methyltransferase</keyword>
<dbReference type="AlphaFoldDB" id="A0A5E4PDR5"/>
<dbReference type="Pfam" id="PF13847">
    <property type="entry name" value="Methyltransf_31"/>
    <property type="match status" value="1"/>
</dbReference>
<proteinExistence type="predicted"/>
<dbReference type="GO" id="GO:0008757">
    <property type="term" value="F:S-adenosylmethionine-dependent methyltransferase activity"/>
    <property type="evidence" value="ECO:0007669"/>
    <property type="project" value="InterPro"/>
</dbReference>
<dbReference type="RefSeq" id="WP_148337788.1">
    <property type="nucleotide sequence ID" value="NZ_LR699119.1"/>
</dbReference>
<keyword evidence="2" id="KW-0808">Transferase</keyword>
<dbReference type="GO" id="GO:0032259">
    <property type="term" value="P:methylation"/>
    <property type="evidence" value="ECO:0007669"/>
    <property type="project" value="UniProtKB-KW"/>
</dbReference>
<dbReference type="CDD" id="cd02440">
    <property type="entry name" value="AdoMet_MTases"/>
    <property type="match status" value="1"/>
</dbReference>
<name>A0A5E4PDR5_9COXI</name>
<organism evidence="2 3">
    <name type="scientific">Aquicella siphonis</name>
    <dbReference type="NCBI Taxonomy" id="254247"/>
    <lineage>
        <taxon>Bacteria</taxon>
        <taxon>Pseudomonadati</taxon>
        <taxon>Pseudomonadota</taxon>
        <taxon>Gammaproteobacteria</taxon>
        <taxon>Legionellales</taxon>
        <taxon>Coxiellaceae</taxon>
        <taxon>Aquicella</taxon>
    </lineage>
</organism>
<feature type="domain" description="Methyltransferase" evidence="1">
    <location>
        <begin position="73"/>
        <end position="192"/>
    </location>
</feature>
<accession>A0A5E4PDR5</accession>
<evidence type="ECO:0000313" key="2">
    <source>
        <dbReference type="EMBL" id="VVC74934.1"/>
    </source>
</evidence>
<sequence>MKIRTSQPVMADRDKTMRKIADFWNKTSEGWRAIWGPHIHHGFYEHTDQITVTPIEAQEHLIEKLAKMICISPRDKILDAGCGMGGSSLYLAKKFGAHVYGITLSHKQMAIARECARATDIQHVTFTLEDALVMKSFVDESIHVLWSLESCEQFYDKSLFFRQAARVLKPGGTLMLATWCSDQEEYDGRQAKQYRKLCRAFDLPYMPTLDHYRKLLEQAGFQLSLCEDWSSYVMKSWEIGLSHVHDFSFLSLWKLGGLRGLRFLKQARLMQEAFRQHRVRYGVFIARKPV</sequence>
<gene>
    <name evidence="2" type="ORF">AQUSIP_02080</name>
</gene>
<reference evidence="2 3" key="1">
    <citation type="submission" date="2019-08" db="EMBL/GenBank/DDBJ databases">
        <authorList>
            <person name="Guy L."/>
        </authorList>
    </citation>
    <scope>NUCLEOTIDE SEQUENCE [LARGE SCALE GENOMIC DNA]</scope>
    <source>
        <strain evidence="2 3">SGT-108</strain>
    </source>
</reference>
<dbReference type="Gene3D" id="3.40.50.150">
    <property type="entry name" value="Vaccinia Virus protein VP39"/>
    <property type="match status" value="1"/>
</dbReference>
<keyword evidence="3" id="KW-1185">Reference proteome</keyword>
<dbReference type="InterPro" id="IPR025714">
    <property type="entry name" value="Methyltranfer_dom"/>
</dbReference>
<protein>
    <submittedName>
        <fullName evidence="2">2-methyl-6-phytyl-1,4-hydroquinone methyltransferase</fullName>
    </submittedName>
</protein>